<reference evidence="2 3" key="1">
    <citation type="submission" date="2019-09" db="EMBL/GenBank/DDBJ databases">
        <title>Bird 10,000 Genomes (B10K) Project - Family phase.</title>
        <authorList>
            <person name="Zhang G."/>
        </authorList>
    </citation>
    <scope>NUCLEOTIDE SEQUENCE [LARGE SCALE GENOMIC DNA]</scope>
    <source>
        <strain evidence="2">B10K-DU-012-58</strain>
        <tissue evidence="2">Muscle</tissue>
    </source>
</reference>
<feature type="domain" description="CIP2A N-terminal" evidence="1">
    <location>
        <begin position="117"/>
        <end position="252"/>
    </location>
</feature>
<evidence type="ECO:0000313" key="2">
    <source>
        <dbReference type="EMBL" id="NXS70891.1"/>
    </source>
</evidence>
<dbReference type="Proteomes" id="UP000580171">
    <property type="component" value="Unassembled WGS sequence"/>
</dbReference>
<dbReference type="PANTHER" id="PTHR23161:SF2">
    <property type="entry name" value="PROTEIN CIP2A"/>
    <property type="match status" value="1"/>
</dbReference>
<protein>
    <submittedName>
        <fullName evidence="2">CIP2A protein</fullName>
    </submittedName>
</protein>
<dbReference type="PANTHER" id="PTHR23161">
    <property type="entry name" value="PROTEIN CIP2A"/>
    <property type="match status" value="1"/>
</dbReference>
<evidence type="ECO:0000313" key="3">
    <source>
        <dbReference type="Proteomes" id="UP000580171"/>
    </source>
</evidence>
<name>A0A7L2WLI4_PANHA</name>
<proteinExistence type="predicted"/>
<gene>
    <name evidence="2" type="primary">Rcjmb04_2</name>
    <name evidence="2" type="ORF">PANHAL_R09022</name>
</gene>
<dbReference type="InterPro" id="IPR048701">
    <property type="entry name" value="CIP2A_N"/>
</dbReference>
<comment type="caution">
    <text evidence="2">The sequence shown here is derived from an EMBL/GenBank/DDBJ whole genome shotgun (WGS) entry which is preliminary data.</text>
</comment>
<dbReference type="Pfam" id="PF21044">
    <property type="entry name" value="CIP2A_N"/>
    <property type="match status" value="2"/>
</dbReference>
<feature type="non-terminal residue" evidence="2">
    <location>
        <position position="252"/>
    </location>
</feature>
<dbReference type="AlphaFoldDB" id="A0A7L2WLI4"/>
<sequence length="252" mass="28357">RYEHFNSCLGQVLDLLHGRDPDSSFKILELLLAFCSVIELRHTLRQAILEPSGLPVSGNTRFVTRSKTFEPSVALVHLSSQPLDGSEDCSVLALQLFKEIFEVPRQIIEFKSFLAATFLKKCQRTVKAINVLTNILFIDEILKMHASKVLTASQCTSLIEHQFTYSGIDTGFGTKAVDSKMCKLAADTILKTLDLMSRLKQDVPGMEVSFYKILQDQRLIMPLTFALTSDHREQVQVGLRILFEAAHLPDFP</sequence>
<feature type="non-terminal residue" evidence="2">
    <location>
        <position position="1"/>
    </location>
</feature>
<dbReference type="EMBL" id="VYZV01022857">
    <property type="protein sequence ID" value="NXS70891.1"/>
    <property type="molecule type" value="Genomic_DNA"/>
</dbReference>
<keyword evidence="3" id="KW-1185">Reference proteome</keyword>
<dbReference type="InterPro" id="IPR042510">
    <property type="entry name" value="CIP2A"/>
</dbReference>
<dbReference type="OrthoDB" id="73401at2759"/>
<accession>A0A7L2WLI4</accession>
<organism evidence="2 3">
    <name type="scientific">Pandion haliaetus</name>
    <name type="common">Osprey</name>
    <name type="synonym">Falco haliaetus</name>
    <dbReference type="NCBI Taxonomy" id="56262"/>
    <lineage>
        <taxon>Eukaryota</taxon>
        <taxon>Metazoa</taxon>
        <taxon>Chordata</taxon>
        <taxon>Craniata</taxon>
        <taxon>Vertebrata</taxon>
        <taxon>Euteleostomi</taxon>
        <taxon>Archelosauria</taxon>
        <taxon>Archosauria</taxon>
        <taxon>Dinosauria</taxon>
        <taxon>Saurischia</taxon>
        <taxon>Theropoda</taxon>
        <taxon>Coelurosauria</taxon>
        <taxon>Aves</taxon>
        <taxon>Neognathae</taxon>
        <taxon>Neoaves</taxon>
        <taxon>Telluraves</taxon>
        <taxon>Accipitrimorphae</taxon>
        <taxon>Accipitriformes</taxon>
        <taxon>Pandionidae</taxon>
        <taxon>Pandion</taxon>
    </lineage>
</organism>
<feature type="domain" description="CIP2A N-terminal" evidence="1">
    <location>
        <begin position="1"/>
        <end position="102"/>
    </location>
</feature>
<evidence type="ECO:0000259" key="1">
    <source>
        <dbReference type="Pfam" id="PF21044"/>
    </source>
</evidence>